<reference evidence="2" key="1">
    <citation type="journal article" date="2023" name="Science">
        <title>Genome structures resolve the early diversification of teleost fishes.</title>
        <authorList>
            <person name="Parey E."/>
            <person name="Louis A."/>
            <person name="Montfort J."/>
            <person name="Bouchez O."/>
            <person name="Roques C."/>
            <person name="Iampietro C."/>
            <person name="Lluch J."/>
            <person name="Castinel A."/>
            <person name="Donnadieu C."/>
            <person name="Desvignes T."/>
            <person name="Floi Bucao C."/>
            <person name="Jouanno E."/>
            <person name="Wen M."/>
            <person name="Mejri S."/>
            <person name="Dirks R."/>
            <person name="Jansen H."/>
            <person name="Henkel C."/>
            <person name="Chen W.J."/>
            <person name="Zahm M."/>
            <person name="Cabau C."/>
            <person name="Klopp C."/>
            <person name="Thompson A.W."/>
            <person name="Robinson-Rechavi M."/>
            <person name="Braasch I."/>
            <person name="Lecointre G."/>
            <person name="Bobe J."/>
            <person name="Postlethwait J.H."/>
            <person name="Berthelot C."/>
            <person name="Roest Crollius H."/>
            <person name="Guiguen Y."/>
        </authorList>
    </citation>
    <scope>NUCLEOTIDE SEQUENCE</scope>
    <source>
        <strain evidence="2">NC1722</strain>
    </source>
</reference>
<dbReference type="EMBL" id="JAINUG010000516">
    <property type="protein sequence ID" value="KAJ8367004.1"/>
    <property type="molecule type" value="Genomic_DNA"/>
</dbReference>
<organism evidence="2 3">
    <name type="scientific">Aldrovandia affinis</name>
    <dbReference type="NCBI Taxonomy" id="143900"/>
    <lineage>
        <taxon>Eukaryota</taxon>
        <taxon>Metazoa</taxon>
        <taxon>Chordata</taxon>
        <taxon>Craniata</taxon>
        <taxon>Vertebrata</taxon>
        <taxon>Euteleostomi</taxon>
        <taxon>Actinopterygii</taxon>
        <taxon>Neopterygii</taxon>
        <taxon>Teleostei</taxon>
        <taxon>Notacanthiformes</taxon>
        <taxon>Halosauridae</taxon>
        <taxon>Aldrovandia</taxon>
    </lineage>
</organism>
<proteinExistence type="predicted"/>
<accession>A0AAD7R6L9</accession>
<sequence>MNERLLPRRRLTDCARARRVRCARGPLGLRLWGREPAARCAREKTLKGDGARGQRKRLSTRSCCFGGGPPVGVLPSPAFGPQIGDRPRGSCRAAASDARGAASQRSRARTPSAPPPPLAVPSPA</sequence>
<feature type="compositionally biased region" description="Low complexity" evidence="1">
    <location>
        <begin position="90"/>
        <end position="111"/>
    </location>
</feature>
<comment type="caution">
    <text evidence="2">The sequence shown here is derived from an EMBL/GenBank/DDBJ whole genome shotgun (WGS) entry which is preliminary data.</text>
</comment>
<gene>
    <name evidence="2" type="ORF">AAFF_G00333970</name>
</gene>
<feature type="region of interest" description="Disordered" evidence="1">
    <location>
        <begin position="74"/>
        <end position="124"/>
    </location>
</feature>
<evidence type="ECO:0000256" key="1">
    <source>
        <dbReference type="SAM" id="MobiDB-lite"/>
    </source>
</evidence>
<evidence type="ECO:0000313" key="2">
    <source>
        <dbReference type="EMBL" id="KAJ8367004.1"/>
    </source>
</evidence>
<name>A0AAD7R6L9_9TELE</name>
<evidence type="ECO:0000313" key="3">
    <source>
        <dbReference type="Proteomes" id="UP001221898"/>
    </source>
</evidence>
<keyword evidence="3" id="KW-1185">Reference proteome</keyword>
<feature type="compositionally biased region" description="Pro residues" evidence="1">
    <location>
        <begin position="112"/>
        <end position="124"/>
    </location>
</feature>
<dbReference type="AlphaFoldDB" id="A0AAD7R6L9"/>
<dbReference type="Proteomes" id="UP001221898">
    <property type="component" value="Unassembled WGS sequence"/>
</dbReference>
<protein>
    <submittedName>
        <fullName evidence="2">Uncharacterized protein</fullName>
    </submittedName>
</protein>